<feature type="compositionally biased region" description="Pro residues" evidence="1">
    <location>
        <begin position="478"/>
        <end position="487"/>
    </location>
</feature>
<gene>
    <name evidence="2" type="ORF">AMSG_09311</name>
</gene>
<accession>A0A0L0DLN8</accession>
<name>A0A0L0DLN8_THETB</name>
<evidence type="ECO:0000256" key="1">
    <source>
        <dbReference type="SAM" id="MobiDB-lite"/>
    </source>
</evidence>
<feature type="region of interest" description="Disordered" evidence="1">
    <location>
        <begin position="473"/>
        <end position="545"/>
    </location>
</feature>
<feature type="compositionally biased region" description="Low complexity" evidence="1">
    <location>
        <begin position="533"/>
        <end position="545"/>
    </location>
</feature>
<dbReference type="Proteomes" id="UP000054408">
    <property type="component" value="Unassembled WGS sequence"/>
</dbReference>
<dbReference type="AlphaFoldDB" id="A0A0L0DLN8"/>
<protein>
    <submittedName>
        <fullName evidence="2">Uncharacterized protein</fullName>
    </submittedName>
</protein>
<sequence>MRTGIDIFFNFINMFISHIPSRDPFDAAINGLLSGTIDFHSLSPVLRGQLLGIVAIGVSSLAPNLADRLIEQTRPLIGQLYDVETQEVAGFHMLLYIFFVGRTNVRASYHLRAADTLLTKLRNRARASCLLLAAPDQVAPQAFSQPPPSGEEVWTPSTRSIFYRVYAHYELPLIAATRDFPLPLDPADDFTDDDIRTACLPHNHTGPLPSYIPLNAAVVSKLVAPVRNAVLAAAEASIARPPQLPRLDAILMLICQYLVDPSITVLDSWTRDQGIDSLQRCLMTMLATCSRSAVARPSDPSPEQTARDEATRSRLTAAALRMVRIQRLAVEDARTLPPEQTAYGAFTALKVAVAAVCVIMCTYISGELKLSHTVASAALELLLLTDPSAFQMAPYAFLFPLSAAAFILQVTGDKARRASCIRLITEYSPPSNLNVGVLPALRVVFAAILEAENEPAQDNPPVVTLPRCVSSASRVPSIPDPTPPAGPAAPQQRPVHRHRRPPAPELDKLSSSMNTSFIDTLRAAGPPRHASHSHSTAAPSSIWNQ</sequence>
<evidence type="ECO:0000313" key="3">
    <source>
        <dbReference type="Proteomes" id="UP000054408"/>
    </source>
</evidence>
<keyword evidence="3" id="KW-1185">Reference proteome</keyword>
<dbReference type="EMBL" id="GL349479">
    <property type="protein sequence ID" value="KNC53224.1"/>
    <property type="molecule type" value="Genomic_DNA"/>
</dbReference>
<proteinExistence type="predicted"/>
<feature type="compositionally biased region" description="Polar residues" evidence="1">
    <location>
        <begin position="509"/>
        <end position="518"/>
    </location>
</feature>
<reference evidence="2 3" key="1">
    <citation type="submission" date="2010-05" db="EMBL/GenBank/DDBJ databases">
        <title>The Genome Sequence of Thecamonas trahens ATCC 50062.</title>
        <authorList>
            <consortium name="The Broad Institute Genome Sequencing Platform"/>
            <person name="Russ C."/>
            <person name="Cuomo C."/>
            <person name="Shea T."/>
            <person name="Young S.K."/>
            <person name="Zeng Q."/>
            <person name="Koehrsen M."/>
            <person name="Haas B."/>
            <person name="Borodovsky M."/>
            <person name="Guigo R."/>
            <person name="Alvarado L."/>
            <person name="Berlin A."/>
            <person name="Bochicchio J."/>
            <person name="Borenstein D."/>
            <person name="Chapman S."/>
            <person name="Chen Z."/>
            <person name="Freedman E."/>
            <person name="Gellesch M."/>
            <person name="Goldberg J."/>
            <person name="Griggs A."/>
            <person name="Gujja S."/>
            <person name="Heilman E."/>
            <person name="Heiman D."/>
            <person name="Hepburn T."/>
            <person name="Howarth C."/>
            <person name="Jen D."/>
            <person name="Larson L."/>
            <person name="Mehta T."/>
            <person name="Park D."/>
            <person name="Pearson M."/>
            <person name="Roberts A."/>
            <person name="Saif S."/>
            <person name="Shenoy N."/>
            <person name="Sisk P."/>
            <person name="Stolte C."/>
            <person name="Sykes S."/>
            <person name="Thomson T."/>
            <person name="Walk T."/>
            <person name="White J."/>
            <person name="Yandava C."/>
            <person name="Burger G."/>
            <person name="Gray M.W."/>
            <person name="Holland P.W.H."/>
            <person name="King N."/>
            <person name="Lang F.B.F."/>
            <person name="Roger A.J."/>
            <person name="Ruiz-Trillo I."/>
            <person name="Lander E."/>
            <person name="Nusbaum C."/>
        </authorList>
    </citation>
    <scope>NUCLEOTIDE SEQUENCE [LARGE SCALE GENOMIC DNA]</scope>
    <source>
        <strain evidence="2 3">ATCC 50062</strain>
    </source>
</reference>
<organism evidence="2 3">
    <name type="scientific">Thecamonas trahens ATCC 50062</name>
    <dbReference type="NCBI Taxonomy" id="461836"/>
    <lineage>
        <taxon>Eukaryota</taxon>
        <taxon>Apusozoa</taxon>
        <taxon>Apusomonadida</taxon>
        <taxon>Apusomonadidae</taxon>
        <taxon>Thecamonas</taxon>
    </lineage>
</organism>
<evidence type="ECO:0000313" key="2">
    <source>
        <dbReference type="EMBL" id="KNC53224.1"/>
    </source>
</evidence>
<dbReference type="GeneID" id="25567800"/>
<dbReference type="RefSeq" id="XP_013754693.1">
    <property type="nucleotide sequence ID" value="XM_013899239.1"/>
</dbReference>